<reference evidence="3 4" key="1">
    <citation type="submission" date="2021-02" db="EMBL/GenBank/DDBJ databases">
        <authorList>
            <person name="Park J.-S."/>
        </authorList>
    </citation>
    <scope>NUCLEOTIDE SEQUENCE [LARGE SCALE GENOMIC DNA]</scope>
    <source>
        <strain evidence="3 4">188UL20-2</strain>
    </source>
</reference>
<dbReference type="PANTHER" id="PTHR12526">
    <property type="entry name" value="GLYCOSYLTRANSFERASE"/>
    <property type="match status" value="1"/>
</dbReference>
<dbReference type="CDD" id="cd03794">
    <property type="entry name" value="GT4_WbuB-like"/>
    <property type="match status" value="1"/>
</dbReference>
<sequence>MKILVVTQYFWPENFRINDLVLALSAQGHEVTVLTGKPNYPDGVVFPEYLKSPEKYQNYHGVEIVRVPLLPRKKGSIRLLLNYLSFAVLGTVLGRRRLKDRSFDAVFCCQLSPVTAALPAIALKKQHNIPLAMWSLDLWPESLEVVGTIKSKGAINLVGRLVSHIYGQCDLILAQSEEYLAAISKRDKSQTPTVVFPNWAEDIFATKRAPTNNRIFRILFAGNIGDAQDFDSIVECAKLVKQHQLNVLFDIVGDGRRRKQLEREIKDFGLQSIIKLHGQHPLDDMPEFYAKADAALVTLKSNDIFSLTIPGKVQSYMFASMPILGMIDGAASHLISDAKCGYACDSGEYTTLFENIIKLSSLDEKERLMLGNNGYHYADTHFNKQHLVSKLEGALQSLITTEVRP</sequence>
<dbReference type="RefSeq" id="WP_205159217.1">
    <property type="nucleotide sequence ID" value="NZ_JAFEUM010000006.1"/>
</dbReference>
<accession>A0ABS2HNT0</accession>
<dbReference type="SUPFAM" id="SSF53756">
    <property type="entry name" value="UDP-Glycosyltransferase/glycogen phosphorylase"/>
    <property type="match status" value="1"/>
</dbReference>
<evidence type="ECO:0000259" key="1">
    <source>
        <dbReference type="Pfam" id="PF00534"/>
    </source>
</evidence>
<evidence type="ECO:0000313" key="3">
    <source>
        <dbReference type="EMBL" id="MBM7037709.1"/>
    </source>
</evidence>
<dbReference type="Gene3D" id="3.40.50.2000">
    <property type="entry name" value="Glycogen Phosphorylase B"/>
    <property type="match status" value="2"/>
</dbReference>
<protein>
    <submittedName>
        <fullName evidence="3">Glycosyltransferase family 4 protein</fullName>
    </submittedName>
</protein>
<dbReference type="Pfam" id="PF13579">
    <property type="entry name" value="Glyco_trans_4_4"/>
    <property type="match status" value="1"/>
</dbReference>
<dbReference type="Proteomes" id="UP000809621">
    <property type="component" value="Unassembled WGS sequence"/>
</dbReference>
<feature type="domain" description="Glycosyltransferase subfamily 4-like N-terminal" evidence="2">
    <location>
        <begin position="16"/>
        <end position="199"/>
    </location>
</feature>
<feature type="domain" description="Glycosyl transferase family 1" evidence="1">
    <location>
        <begin position="216"/>
        <end position="376"/>
    </location>
</feature>
<evidence type="ECO:0000313" key="4">
    <source>
        <dbReference type="Proteomes" id="UP000809621"/>
    </source>
</evidence>
<keyword evidence="4" id="KW-1185">Reference proteome</keyword>
<dbReference type="EMBL" id="JAFEUM010000006">
    <property type="protein sequence ID" value="MBM7037709.1"/>
    <property type="molecule type" value="Genomic_DNA"/>
</dbReference>
<dbReference type="InterPro" id="IPR001296">
    <property type="entry name" value="Glyco_trans_1"/>
</dbReference>
<dbReference type="PANTHER" id="PTHR12526:SF609">
    <property type="entry name" value="LIPOPOLYSACCHARIDE BIOSYNTHESIS PROTEIN"/>
    <property type="match status" value="1"/>
</dbReference>
<evidence type="ECO:0000259" key="2">
    <source>
        <dbReference type="Pfam" id="PF13579"/>
    </source>
</evidence>
<dbReference type="InterPro" id="IPR028098">
    <property type="entry name" value="Glyco_trans_4-like_N"/>
</dbReference>
<gene>
    <name evidence="3" type="ORF">JQC93_14970</name>
</gene>
<organism evidence="3 4">
    <name type="scientific">Vibrio ulleungensis</name>
    <dbReference type="NCBI Taxonomy" id="2807619"/>
    <lineage>
        <taxon>Bacteria</taxon>
        <taxon>Pseudomonadati</taxon>
        <taxon>Pseudomonadota</taxon>
        <taxon>Gammaproteobacteria</taxon>
        <taxon>Vibrionales</taxon>
        <taxon>Vibrionaceae</taxon>
        <taxon>Vibrio</taxon>
    </lineage>
</organism>
<comment type="caution">
    <text evidence="3">The sequence shown here is derived from an EMBL/GenBank/DDBJ whole genome shotgun (WGS) entry which is preliminary data.</text>
</comment>
<dbReference type="Pfam" id="PF00534">
    <property type="entry name" value="Glycos_transf_1"/>
    <property type="match status" value="1"/>
</dbReference>
<proteinExistence type="predicted"/>
<name>A0ABS2HNT0_9VIBR</name>